<keyword evidence="1" id="KW-0648">Protein biosynthesis</keyword>
<reference evidence="1" key="2">
    <citation type="journal article" date="2015" name="Data Brief">
        <title>Shoot transcriptome of the giant reed, Arundo donax.</title>
        <authorList>
            <person name="Barrero R.A."/>
            <person name="Guerrero F.D."/>
            <person name="Moolhuijzen P."/>
            <person name="Goolsby J.A."/>
            <person name="Tidwell J."/>
            <person name="Bellgard S.E."/>
            <person name="Bellgard M.I."/>
        </authorList>
    </citation>
    <scope>NUCLEOTIDE SEQUENCE</scope>
    <source>
        <tissue evidence="1">Shoot tissue taken approximately 20 cm above the soil surface</tissue>
    </source>
</reference>
<dbReference type="AlphaFoldDB" id="A0A0A9FLF8"/>
<dbReference type="GO" id="GO:0003743">
    <property type="term" value="F:translation initiation factor activity"/>
    <property type="evidence" value="ECO:0007669"/>
    <property type="project" value="UniProtKB-KW"/>
</dbReference>
<reference evidence="1" key="1">
    <citation type="submission" date="2014-09" db="EMBL/GenBank/DDBJ databases">
        <authorList>
            <person name="Magalhaes I.L.F."/>
            <person name="Oliveira U."/>
            <person name="Santos F.R."/>
            <person name="Vidigal T.H.D.A."/>
            <person name="Brescovit A.D."/>
            <person name="Santos A.J."/>
        </authorList>
    </citation>
    <scope>NUCLEOTIDE SEQUENCE</scope>
    <source>
        <tissue evidence="1">Shoot tissue taken approximately 20 cm above the soil surface</tissue>
    </source>
</reference>
<evidence type="ECO:0000313" key="1">
    <source>
        <dbReference type="EMBL" id="JAE10981.1"/>
    </source>
</evidence>
<proteinExistence type="predicted"/>
<accession>A0A0A9FLF8</accession>
<protein>
    <submittedName>
        <fullName evidence="1">Translation initiation factor eIF-2B beta subunit</fullName>
    </submittedName>
</protein>
<sequence>MSGDHHVHCHIHHHCQQ</sequence>
<organism evidence="1">
    <name type="scientific">Arundo donax</name>
    <name type="common">Giant reed</name>
    <name type="synonym">Donax arundinaceus</name>
    <dbReference type="NCBI Taxonomy" id="35708"/>
    <lineage>
        <taxon>Eukaryota</taxon>
        <taxon>Viridiplantae</taxon>
        <taxon>Streptophyta</taxon>
        <taxon>Embryophyta</taxon>
        <taxon>Tracheophyta</taxon>
        <taxon>Spermatophyta</taxon>
        <taxon>Magnoliopsida</taxon>
        <taxon>Liliopsida</taxon>
        <taxon>Poales</taxon>
        <taxon>Poaceae</taxon>
        <taxon>PACMAD clade</taxon>
        <taxon>Arundinoideae</taxon>
        <taxon>Arundineae</taxon>
        <taxon>Arundo</taxon>
    </lineage>
</organism>
<dbReference type="EMBL" id="GBRH01186915">
    <property type="protein sequence ID" value="JAE10981.1"/>
    <property type="molecule type" value="Transcribed_RNA"/>
</dbReference>
<keyword evidence="1" id="KW-0396">Initiation factor</keyword>
<name>A0A0A9FLF8_ARUDO</name>